<organism evidence="2 3">
    <name type="scientific">Lentinula aciculospora</name>
    <dbReference type="NCBI Taxonomy" id="153920"/>
    <lineage>
        <taxon>Eukaryota</taxon>
        <taxon>Fungi</taxon>
        <taxon>Dikarya</taxon>
        <taxon>Basidiomycota</taxon>
        <taxon>Agaricomycotina</taxon>
        <taxon>Agaricomycetes</taxon>
        <taxon>Agaricomycetidae</taxon>
        <taxon>Agaricales</taxon>
        <taxon>Marasmiineae</taxon>
        <taxon>Omphalotaceae</taxon>
        <taxon>Lentinula</taxon>
    </lineage>
</organism>
<dbReference type="OrthoDB" id="2949349at2759"/>
<dbReference type="Proteomes" id="UP001150266">
    <property type="component" value="Unassembled WGS sequence"/>
</dbReference>
<dbReference type="EMBL" id="JAOTPV010000033">
    <property type="protein sequence ID" value="KAJ4469287.1"/>
    <property type="molecule type" value="Genomic_DNA"/>
</dbReference>
<evidence type="ECO:0000313" key="2">
    <source>
        <dbReference type="EMBL" id="KAJ4469287.1"/>
    </source>
</evidence>
<feature type="chain" id="PRO_5040953260" evidence="1">
    <location>
        <begin position="21"/>
        <end position="150"/>
    </location>
</feature>
<feature type="signal peptide" evidence="1">
    <location>
        <begin position="1"/>
        <end position="20"/>
    </location>
</feature>
<sequence>MRITIYYLAFISVLGSAAYAAPVAAGDSSLDVRAPSSHLDITIAFKENPFEGIQVHLTQAYTNIVKEDVRSLVKNIAGRDLGAPVGTALLFHWVGTPSPDTRKPVQFDVSTTEHGRYQVLMSHRTPTRDFIVKDMYGHTVRELGDPERNP</sequence>
<protein>
    <submittedName>
        <fullName evidence="2">Uncharacterized protein</fullName>
    </submittedName>
</protein>
<gene>
    <name evidence="2" type="ORF">J3R30DRAFT_3553072</name>
</gene>
<keyword evidence="1" id="KW-0732">Signal</keyword>
<keyword evidence="3" id="KW-1185">Reference proteome</keyword>
<comment type="caution">
    <text evidence="2">The sequence shown here is derived from an EMBL/GenBank/DDBJ whole genome shotgun (WGS) entry which is preliminary data.</text>
</comment>
<accession>A0A9W9DH66</accession>
<evidence type="ECO:0000256" key="1">
    <source>
        <dbReference type="SAM" id="SignalP"/>
    </source>
</evidence>
<reference evidence="2" key="1">
    <citation type="submission" date="2022-08" db="EMBL/GenBank/DDBJ databases">
        <title>A Global Phylogenomic Analysis of the Shiitake Genus Lentinula.</title>
        <authorList>
            <consortium name="DOE Joint Genome Institute"/>
            <person name="Sierra-Patev S."/>
            <person name="Min B."/>
            <person name="Naranjo-Ortiz M."/>
            <person name="Looney B."/>
            <person name="Konkel Z."/>
            <person name="Slot J.C."/>
            <person name="Sakamoto Y."/>
            <person name="Steenwyk J.L."/>
            <person name="Rokas A."/>
            <person name="Carro J."/>
            <person name="Camarero S."/>
            <person name="Ferreira P."/>
            <person name="Molpeceres G."/>
            <person name="Ruiz-Duenas F.J."/>
            <person name="Serrano A."/>
            <person name="Henrissat B."/>
            <person name="Drula E."/>
            <person name="Hughes K.W."/>
            <person name="Mata J.L."/>
            <person name="Ishikawa N.K."/>
            <person name="Vargas-Isla R."/>
            <person name="Ushijima S."/>
            <person name="Smith C.A."/>
            <person name="Ahrendt S."/>
            <person name="Andreopoulos W."/>
            <person name="He G."/>
            <person name="Labutti K."/>
            <person name="Lipzen A."/>
            <person name="Ng V."/>
            <person name="Riley R."/>
            <person name="Sandor L."/>
            <person name="Barry K."/>
            <person name="Martinez A.T."/>
            <person name="Xiao Y."/>
            <person name="Gibbons J.G."/>
            <person name="Terashima K."/>
            <person name="Grigoriev I.V."/>
            <person name="Hibbett D.S."/>
        </authorList>
    </citation>
    <scope>NUCLEOTIDE SEQUENCE</scope>
    <source>
        <strain evidence="2">JLM2183</strain>
    </source>
</reference>
<dbReference type="AlphaFoldDB" id="A0A9W9DH66"/>
<proteinExistence type="predicted"/>
<name>A0A9W9DH66_9AGAR</name>
<evidence type="ECO:0000313" key="3">
    <source>
        <dbReference type="Proteomes" id="UP001150266"/>
    </source>
</evidence>